<evidence type="ECO:0000256" key="5">
    <source>
        <dbReference type="SAM" id="Phobius"/>
    </source>
</evidence>
<dbReference type="GO" id="GO:0000026">
    <property type="term" value="F:alpha-1,2-mannosyltransferase activity"/>
    <property type="evidence" value="ECO:0007669"/>
    <property type="project" value="TreeGrafter"/>
</dbReference>
<accession>A0A395NQW4</accession>
<dbReference type="PANTHER" id="PTHR31121">
    <property type="entry name" value="ALPHA-1,2 MANNOSYLTRANSFERASE KTR1"/>
    <property type="match status" value="1"/>
</dbReference>
<feature type="transmembrane region" description="Helical" evidence="5">
    <location>
        <begin position="7"/>
        <end position="25"/>
    </location>
</feature>
<dbReference type="GO" id="GO:0006487">
    <property type="term" value="P:protein N-linked glycosylation"/>
    <property type="evidence" value="ECO:0007669"/>
    <property type="project" value="TreeGrafter"/>
</dbReference>
<proteinExistence type="inferred from homology"/>
<dbReference type="AlphaFoldDB" id="A0A395NQW4"/>
<dbReference type="Pfam" id="PF01793">
    <property type="entry name" value="Glyco_transf_15"/>
    <property type="match status" value="1"/>
</dbReference>
<feature type="region of interest" description="Disordered" evidence="4">
    <location>
        <begin position="37"/>
        <end position="74"/>
    </location>
</feature>
<dbReference type="PANTHER" id="PTHR31121:SF6">
    <property type="entry name" value="ALPHA-1,2 MANNOSYLTRANSFERASE KTR1"/>
    <property type="match status" value="1"/>
</dbReference>
<dbReference type="STRING" id="490622.A0A395NQW4"/>
<evidence type="ECO:0000313" key="7">
    <source>
        <dbReference type="Proteomes" id="UP000266272"/>
    </source>
</evidence>
<dbReference type="InterPro" id="IPR029044">
    <property type="entry name" value="Nucleotide-diphossugar_trans"/>
</dbReference>
<evidence type="ECO:0000256" key="4">
    <source>
        <dbReference type="SAM" id="MobiDB-lite"/>
    </source>
</evidence>
<evidence type="ECO:0000256" key="3">
    <source>
        <dbReference type="ARBA" id="ARBA00022679"/>
    </source>
</evidence>
<dbReference type="Gene3D" id="3.90.550.10">
    <property type="entry name" value="Spore Coat Polysaccharide Biosynthesis Protein SpsA, Chain A"/>
    <property type="match status" value="1"/>
</dbReference>
<keyword evidence="7" id="KW-1185">Reference proteome</keyword>
<evidence type="ECO:0000256" key="1">
    <source>
        <dbReference type="ARBA" id="ARBA00007677"/>
    </source>
</evidence>
<dbReference type="GO" id="GO:0000032">
    <property type="term" value="P:cell wall mannoprotein biosynthetic process"/>
    <property type="evidence" value="ECO:0007669"/>
    <property type="project" value="TreeGrafter"/>
</dbReference>
<keyword evidence="5" id="KW-1133">Transmembrane helix</keyword>
<comment type="similarity">
    <text evidence="1">Belongs to the glycosyltransferase 15 family.</text>
</comment>
<dbReference type="SUPFAM" id="SSF53448">
    <property type="entry name" value="Nucleotide-diphospho-sugar transferases"/>
    <property type="match status" value="1"/>
</dbReference>
<comment type="caution">
    <text evidence="6">The sequence shown here is derived from an EMBL/GenBank/DDBJ whole genome shotgun (WGS) entry which is preliminary data.</text>
</comment>
<evidence type="ECO:0000313" key="6">
    <source>
        <dbReference type="EMBL" id="RFU78456.1"/>
    </source>
</evidence>
<protein>
    <submittedName>
        <fullName evidence="6">Glycolipid 2-alpha-mannosyltransferase</fullName>
    </submittedName>
</protein>
<keyword evidence="3 6" id="KW-0808">Transferase</keyword>
<reference evidence="6 7" key="1">
    <citation type="journal article" date="2018" name="PLoS Pathog.">
        <title>Evolution of structural diversity of trichothecenes, a family of toxins produced by plant pathogenic and entomopathogenic fungi.</title>
        <authorList>
            <person name="Proctor R.H."/>
            <person name="McCormick S.P."/>
            <person name="Kim H.S."/>
            <person name="Cardoza R.E."/>
            <person name="Stanley A.M."/>
            <person name="Lindo L."/>
            <person name="Kelly A."/>
            <person name="Brown D.W."/>
            <person name="Lee T."/>
            <person name="Vaughan M.M."/>
            <person name="Alexander N.J."/>
            <person name="Busman M."/>
            <person name="Gutierrez S."/>
        </authorList>
    </citation>
    <scope>NUCLEOTIDE SEQUENCE [LARGE SCALE GENOMIC DNA]</scope>
    <source>
        <strain evidence="6 7">IBT 40837</strain>
    </source>
</reference>
<dbReference type="Proteomes" id="UP000266272">
    <property type="component" value="Unassembled WGS sequence"/>
</dbReference>
<dbReference type="GO" id="GO:0016020">
    <property type="term" value="C:membrane"/>
    <property type="evidence" value="ECO:0007669"/>
    <property type="project" value="InterPro"/>
</dbReference>
<dbReference type="FunFam" id="3.90.550.10:FF:000051">
    <property type="entry name" value="Alpha-1,2-mannosyltransferase (Ktr4)"/>
    <property type="match status" value="1"/>
</dbReference>
<dbReference type="EMBL" id="PXOA01000209">
    <property type="protein sequence ID" value="RFU78456.1"/>
    <property type="molecule type" value="Genomic_DNA"/>
</dbReference>
<dbReference type="GO" id="GO:0006493">
    <property type="term" value="P:protein O-linked glycosylation"/>
    <property type="evidence" value="ECO:0007669"/>
    <property type="project" value="TreeGrafter"/>
</dbReference>
<gene>
    <name evidence="6" type="ORF">TARUN_3703</name>
</gene>
<evidence type="ECO:0000256" key="2">
    <source>
        <dbReference type="ARBA" id="ARBA00022676"/>
    </source>
</evidence>
<organism evidence="6 7">
    <name type="scientific">Trichoderma arundinaceum</name>
    <dbReference type="NCBI Taxonomy" id="490622"/>
    <lineage>
        <taxon>Eukaryota</taxon>
        <taxon>Fungi</taxon>
        <taxon>Dikarya</taxon>
        <taxon>Ascomycota</taxon>
        <taxon>Pezizomycotina</taxon>
        <taxon>Sordariomycetes</taxon>
        <taxon>Hypocreomycetidae</taxon>
        <taxon>Hypocreales</taxon>
        <taxon>Hypocreaceae</taxon>
        <taxon>Trichoderma</taxon>
    </lineage>
</organism>
<dbReference type="InterPro" id="IPR002685">
    <property type="entry name" value="Glyco_trans_15"/>
</dbReference>
<keyword evidence="2 6" id="KW-0328">Glycosyltransferase</keyword>
<dbReference type="GO" id="GO:0005794">
    <property type="term" value="C:Golgi apparatus"/>
    <property type="evidence" value="ECO:0007669"/>
    <property type="project" value="TreeGrafter"/>
</dbReference>
<keyword evidence="5" id="KW-0472">Membrane</keyword>
<name>A0A395NQW4_TRIAR</name>
<dbReference type="OrthoDB" id="439943at2759"/>
<keyword evidence="5" id="KW-0812">Transmembrane</keyword>
<sequence length="417" mass="48695">MASGNARYVRYLLIAFFTVLVFYFVSNSKYEGVDISKPIAPSGSNTQPQEVAKGDDKPSTQKAPPSGDAKEFPLALTPNDPGFNDLVSIAPGPRVNATFVTLARNSDVWDIARSIRQVEDRFNRRYNYDWVFLNDKPFDATFKKVTTSLVSGKTFYGEIASEHWSFPEWIDQDKAKKVREDMAERKIIYGDSVSYRHMCRFESGFFFRQPLMMNYEYYWRVEPSIELYCDIHYDPFRLMVEQGKKYSFVLSLYEYPATIATLWESTKKFIKNHPEHIAADNSMRFLSDDGGETYNNCHFWSNFEIGSLEWLRSKQYIDYFESLDKDGGFFYERWGDAPVHSIAAGLMLNKSEIHFFNDIAYWHVPFTHCPTGEKTRLDLRCHCDPKENFDWKGYSCTSRYFDMNGMDKPEGWENQQD</sequence>